<dbReference type="EMBL" id="CP012677">
    <property type="protein sequence ID" value="ALE93393.1"/>
    <property type="molecule type" value="Genomic_DNA"/>
</dbReference>
<evidence type="ECO:0000256" key="1">
    <source>
        <dbReference type="ARBA" id="ARBA00023002"/>
    </source>
</evidence>
<dbReference type="PATRIC" id="fig|656366.3.peg.3346"/>
<dbReference type="GO" id="GO:0042602">
    <property type="term" value="F:riboflavin reductase (NADPH) activity"/>
    <property type="evidence" value="ECO:0007669"/>
    <property type="project" value="TreeGrafter"/>
</dbReference>
<keyword evidence="1" id="KW-0560">Oxidoreductase</keyword>
<protein>
    <submittedName>
        <fullName evidence="3">Oxidoreductase</fullName>
    </submittedName>
</protein>
<feature type="domain" description="Flavin reductase like" evidence="2">
    <location>
        <begin position="30"/>
        <end position="180"/>
    </location>
</feature>
<dbReference type="RefSeq" id="WP_062008127.1">
    <property type="nucleotide sequence ID" value="NZ_CP012677.1"/>
</dbReference>
<accession>A0A0M4RDK0</accession>
<dbReference type="InterPro" id="IPR050268">
    <property type="entry name" value="NADH-dep_flavin_reductase"/>
</dbReference>
<dbReference type="Proteomes" id="UP000062833">
    <property type="component" value="Chromosome"/>
</dbReference>
<proteinExistence type="predicted"/>
<sequence>MESSETLQAHVLSPQAPTQDDIDEYRRFSAEQAAGVGIVTTVWKGRDYAATVSAFLSVSYDPPTLLVSLYAESRIAQAVVGAGKWALTLLSADQRRTADWLASPGTPVEGLLSQIPFRRGPVTDSAVMDGGLAYFELESTSVHEEATHLIVVGRVLSMGTEVLWHPGLSPLVHYAGDYLKIKP</sequence>
<dbReference type="KEGG" id="aaq:AOC05_15465"/>
<dbReference type="PANTHER" id="PTHR30466">
    <property type="entry name" value="FLAVIN REDUCTASE"/>
    <property type="match status" value="1"/>
</dbReference>
<gene>
    <name evidence="3" type="ORF">AOC05_15465</name>
</gene>
<organism evidence="3 4">
    <name type="scientific">Arthrobacter alpinus</name>
    <dbReference type="NCBI Taxonomy" id="656366"/>
    <lineage>
        <taxon>Bacteria</taxon>
        <taxon>Bacillati</taxon>
        <taxon>Actinomycetota</taxon>
        <taxon>Actinomycetes</taxon>
        <taxon>Micrococcales</taxon>
        <taxon>Micrococcaceae</taxon>
        <taxon>Arthrobacter</taxon>
    </lineage>
</organism>
<dbReference type="Pfam" id="PF01613">
    <property type="entry name" value="Flavin_Reduct"/>
    <property type="match status" value="1"/>
</dbReference>
<dbReference type="PANTHER" id="PTHR30466:SF1">
    <property type="entry name" value="FMN REDUCTASE (NADH) RUTF"/>
    <property type="match status" value="1"/>
</dbReference>
<dbReference type="InterPro" id="IPR002563">
    <property type="entry name" value="Flavin_Rdtase-like_dom"/>
</dbReference>
<dbReference type="GO" id="GO:0010181">
    <property type="term" value="F:FMN binding"/>
    <property type="evidence" value="ECO:0007669"/>
    <property type="project" value="InterPro"/>
</dbReference>
<evidence type="ECO:0000259" key="2">
    <source>
        <dbReference type="SMART" id="SM00903"/>
    </source>
</evidence>
<dbReference type="SUPFAM" id="SSF50475">
    <property type="entry name" value="FMN-binding split barrel"/>
    <property type="match status" value="1"/>
</dbReference>
<dbReference type="AlphaFoldDB" id="A0A0M4RDK0"/>
<dbReference type="InterPro" id="IPR012349">
    <property type="entry name" value="Split_barrel_FMN-bd"/>
</dbReference>
<keyword evidence="4" id="KW-1185">Reference proteome</keyword>
<evidence type="ECO:0000313" key="3">
    <source>
        <dbReference type="EMBL" id="ALE93393.1"/>
    </source>
</evidence>
<reference evidence="4" key="1">
    <citation type="submission" date="2015-09" db="EMBL/GenBank/DDBJ databases">
        <title>Complete genome of Arthrobacter alpinus strain R3.8.</title>
        <authorList>
            <person name="See-Too W.S."/>
            <person name="Chan K.G."/>
        </authorList>
    </citation>
    <scope>NUCLEOTIDE SEQUENCE [LARGE SCALE GENOMIC DNA]</scope>
    <source>
        <strain evidence="4">R3.8</strain>
    </source>
</reference>
<name>A0A0M4RDK0_9MICC</name>
<evidence type="ECO:0000313" key="4">
    <source>
        <dbReference type="Proteomes" id="UP000062833"/>
    </source>
</evidence>
<dbReference type="Gene3D" id="2.30.110.10">
    <property type="entry name" value="Electron Transport, Fmn-binding Protein, Chain A"/>
    <property type="match status" value="1"/>
</dbReference>
<dbReference type="SMART" id="SM00903">
    <property type="entry name" value="Flavin_Reduct"/>
    <property type="match status" value="1"/>
</dbReference>